<proteinExistence type="predicted"/>
<gene>
    <name evidence="1" type="ORF">SAMN06264855_13020</name>
</gene>
<sequence length="100" mass="11070">MSAISYRGHTPKIDIRRFLAPLRDAFTTQSHHAGSFSVPSEAWVRGEPGQQSYVLPWTLATLKDDLHVVGRQGSVTDEFTDQVTTVTISYLDNSEGFDSA</sequence>
<dbReference type="RefSeq" id="WP_245810003.1">
    <property type="nucleotide sequence ID" value="NZ_FZNQ01000030.1"/>
</dbReference>
<dbReference type="AlphaFoldDB" id="A0A238Y6U4"/>
<reference evidence="1 2" key="1">
    <citation type="submission" date="2017-06" db="EMBL/GenBank/DDBJ databases">
        <authorList>
            <person name="Kim H.J."/>
            <person name="Triplett B.A."/>
        </authorList>
    </citation>
    <scope>NUCLEOTIDE SEQUENCE [LARGE SCALE GENOMIC DNA]</scope>
    <source>
        <strain evidence="1 2">DSM 8800</strain>
    </source>
</reference>
<organism evidence="1 2">
    <name type="scientific">Halorubrum vacuolatum</name>
    <name type="common">Natronobacterium vacuolatum</name>
    <dbReference type="NCBI Taxonomy" id="63740"/>
    <lineage>
        <taxon>Archaea</taxon>
        <taxon>Methanobacteriati</taxon>
        <taxon>Methanobacteriota</taxon>
        <taxon>Stenosarchaea group</taxon>
        <taxon>Halobacteria</taxon>
        <taxon>Halobacteriales</taxon>
        <taxon>Haloferacaceae</taxon>
        <taxon>Halorubrum</taxon>
    </lineage>
</organism>
<dbReference type="EMBL" id="FZNQ01000030">
    <property type="protein sequence ID" value="SNR66059.1"/>
    <property type="molecule type" value="Genomic_DNA"/>
</dbReference>
<evidence type="ECO:0000313" key="2">
    <source>
        <dbReference type="Proteomes" id="UP000198397"/>
    </source>
</evidence>
<dbReference type="Proteomes" id="UP000198397">
    <property type="component" value="Unassembled WGS sequence"/>
</dbReference>
<evidence type="ECO:0000313" key="1">
    <source>
        <dbReference type="EMBL" id="SNR66059.1"/>
    </source>
</evidence>
<keyword evidence="2" id="KW-1185">Reference proteome</keyword>
<name>A0A238Y6U4_HALVU</name>
<protein>
    <submittedName>
        <fullName evidence="1">Uncharacterized protein</fullName>
    </submittedName>
</protein>
<accession>A0A238Y6U4</accession>